<keyword evidence="1" id="KW-0732">Signal</keyword>
<protein>
    <submittedName>
        <fullName evidence="2">Uncharacterized protein</fullName>
    </submittedName>
</protein>
<evidence type="ECO:0000313" key="2">
    <source>
        <dbReference type="EMBL" id="KAK5979725.1"/>
    </source>
</evidence>
<proteinExistence type="predicted"/>
<reference evidence="2 3" key="1">
    <citation type="submission" date="2019-10" db="EMBL/GenBank/DDBJ databases">
        <title>Assembly and Annotation for the nematode Trichostrongylus colubriformis.</title>
        <authorList>
            <person name="Martin J."/>
        </authorList>
    </citation>
    <scope>NUCLEOTIDE SEQUENCE [LARGE SCALE GENOMIC DNA]</scope>
    <source>
        <strain evidence="2">G859</strain>
        <tissue evidence="2">Whole worm</tissue>
    </source>
</reference>
<evidence type="ECO:0000256" key="1">
    <source>
        <dbReference type="SAM" id="SignalP"/>
    </source>
</evidence>
<dbReference type="Proteomes" id="UP001331761">
    <property type="component" value="Unassembled WGS sequence"/>
</dbReference>
<comment type="caution">
    <text evidence="2">The sequence shown here is derived from an EMBL/GenBank/DDBJ whole genome shotgun (WGS) entry which is preliminary data.</text>
</comment>
<sequence>MWCLLRGPLLVFIVVLATDPKFKMEWCDLYGRLDDEGNYTTVVFQKLRSQFDKDLYRDLSCLLKSASFVLLPTSDVLPKTGAPCYDTINFLKSSSRDSSSIAVLFLGGPS</sequence>
<dbReference type="EMBL" id="WIXE01008060">
    <property type="protein sequence ID" value="KAK5979725.1"/>
    <property type="molecule type" value="Genomic_DNA"/>
</dbReference>
<dbReference type="AlphaFoldDB" id="A0AAN8FJH4"/>
<feature type="chain" id="PRO_5042852543" evidence="1">
    <location>
        <begin position="18"/>
        <end position="110"/>
    </location>
</feature>
<gene>
    <name evidence="2" type="ORF">GCK32_013614</name>
</gene>
<name>A0AAN8FJH4_TRICO</name>
<accession>A0AAN8FJH4</accession>
<keyword evidence="3" id="KW-1185">Reference proteome</keyword>
<feature type="non-terminal residue" evidence="2">
    <location>
        <position position="110"/>
    </location>
</feature>
<evidence type="ECO:0000313" key="3">
    <source>
        <dbReference type="Proteomes" id="UP001331761"/>
    </source>
</evidence>
<feature type="signal peptide" evidence="1">
    <location>
        <begin position="1"/>
        <end position="17"/>
    </location>
</feature>
<organism evidence="2 3">
    <name type="scientific">Trichostrongylus colubriformis</name>
    <name type="common">Black scour worm</name>
    <dbReference type="NCBI Taxonomy" id="6319"/>
    <lineage>
        <taxon>Eukaryota</taxon>
        <taxon>Metazoa</taxon>
        <taxon>Ecdysozoa</taxon>
        <taxon>Nematoda</taxon>
        <taxon>Chromadorea</taxon>
        <taxon>Rhabditida</taxon>
        <taxon>Rhabditina</taxon>
        <taxon>Rhabditomorpha</taxon>
        <taxon>Strongyloidea</taxon>
        <taxon>Trichostrongylidae</taxon>
        <taxon>Trichostrongylus</taxon>
    </lineage>
</organism>